<feature type="domain" description="XdhC- CoxI" evidence="1">
    <location>
        <begin position="14"/>
        <end position="72"/>
    </location>
</feature>
<feature type="domain" description="XdhC Rossmann" evidence="2">
    <location>
        <begin position="176"/>
        <end position="318"/>
    </location>
</feature>
<dbReference type="Pfam" id="PF02625">
    <property type="entry name" value="XdhC_CoxI"/>
    <property type="match status" value="1"/>
</dbReference>
<evidence type="ECO:0000259" key="2">
    <source>
        <dbReference type="Pfam" id="PF13478"/>
    </source>
</evidence>
<evidence type="ECO:0000313" key="3">
    <source>
        <dbReference type="EMBL" id="VFK29200.1"/>
    </source>
</evidence>
<dbReference type="InterPro" id="IPR052698">
    <property type="entry name" value="MoCofactor_Util/Proc"/>
</dbReference>
<dbReference type="EMBL" id="CAADFO010000046">
    <property type="protein sequence ID" value="VFK29200.1"/>
    <property type="molecule type" value="Genomic_DNA"/>
</dbReference>
<sequence length="322" mass="35814">MKDNNVWQLVRDCLHKNIPVALLIVVESDGSTPGRLGFKMAVASDGRLAGTIGGGAVEHDLIEEAKAKLKGGDLTPVLRRRIHNHDSATDGSGMICGGTQTIALYPCQKTDLAAVRRLIKALENREKGVLGLFPLGILFIPNRYNKEDYRFDPGQENQCRENIWLYEENINRNHTIYIIGGGHVGLALSRVLATLDFYIVILDERTDADTFNNNRYANEKITVSYEEIAQHIPDGEQNHAVIMTPDHRADKLVLRKLLPKKLHYLGMMGSSRKVREVFDQLREEGVSPGKLQEIHAPIGLPIKSRTPAEIAISIAAEIIACR</sequence>
<dbReference type="PANTHER" id="PTHR30388:SF6">
    <property type="entry name" value="XANTHINE DEHYDROGENASE SUBUNIT A-RELATED"/>
    <property type="match status" value="1"/>
</dbReference>
<dbReference type="Pfam" id="PF13478">
    <property type="entry name" value="XdhC_C"/>
    <property type="match status" value="1"/>
</dbReference>
<dbReference type="PANTHER" id="PTHR30388">
    <property type="entry name" value="ALDEHYDE OXIDOREDUCTASE MOLYBDENUM COFACTOR ASSEMBLY PROTEIN"/>
    <property type="match status" value="1"/>
</dbReference>
<evidence type="ECO:0000259" key="1">
    <source>
        <dbReference type="Pfam" id="PF02625"/>
    </source>
</evidence>
<dbReference type="Gene3D" id="3.40.50.720">
    <property type="entry name" value="NAD(P)-binding Rossmann-like Domain"/>
    <property type="match status" value="1"/>
</dbReference>
<gene>
    <name evidence="3" type="ORF">BECKMB1821G_GA0114241_104612</name>
</gene>
<organism evidence="3">
    <name type="scientific">Candidatus Kentrum sp. MB</name>
    <dbReference type="NCBI Taxonomy" id="2138164"/>
    <lineage>
        <taxon>Bacteria</taxon>
        <taxon>Pseudomonadati</taxon>
        <taxon>Pseudomonadota</taxon>
        <taxon>Gammaproteobacteria</taxon>
        <taxon>Candidatus Kentrum</taxon>
    </lineage>
</organism>
<protein>
    <submittedName>
        <fullName evidence="3">Xanthine dehydrogenase accessory factor</fullName>
    </submittedName>
</protein>
<dbReference type="InterPro" id="IPR003777">
    <property type="entry name" value="XdhC_CoxI"/>
</dbReference>
<reference evidence="3" key="1">
    <citation type="submission" date="2019-02" db="EMBL/GenBank/DDBJ databases">
        <authorList>
            <person name="Gruber-Vodicka R. H."/>
            <person name="Seah K. B. B."/>
        </authorList>
    </citation>
    <scope>NUCLEOTIDE SEQUENCE</scope>
    <source>
        <strain evidence="3">BECK_BZ197</strain>
    </source>
</reference>
<dbReference type="InterPro" id="IPR027051">
    <property type="entry name" value="XdhC_Rossmann_dom"/>
</dbReference>
<proteinExistence type="predicted"/>
<dbReference type="AlphaFoldDB" id="A0A450XIQ5"/>
<name>A0A450XIQ5_9GAMM</name>
<accession>A0A450XIQ5</accession>